<dbReference type="SUPFAM" id="SSF51735">
    <property type="entry name" value="NAD(P)-binding Rossmann-fold domains"/>
    <property type="match status" value="1"/>
</dbReference>
<keyword evidence="2" id="KW-1185">Reference proteome</keyword>
<dbReference type="Pfam" id="PF13561">
    <property type="entry name" value="adh_short_C2"/>
    <property type="match status" value="1"/>
</dbReference>
<evidence type="ECO:0000313" key="2">
    <source>
        <dbReference type="Proteomes" id="UP001142057"/>
    </source>
</evidence>
<evidence type="ECO:0000313" key="1">
    <source>
        <dbReference type="EMBL" id="MCT2407150.1"/>
    </source>
</evidence>
<reference evidence="1" key="1">
    <citation type="submission" date="2022-08" db="EMBL/GenBank/DDBJ databases">
        <title>Chryseobacterium antibioticum,isolated from the rhizosphere soil of Pyrola in Tibet.</title>
        <authorList>
            <person name="Kan Y."/>
        </authorList>
    </citation>
    <scope>NUCLEOTIDE SEQUENCE</scope>
    <source>
        <strain evidence="1">Pc2-12</strain>
    </source>
</reference>
<dbReference type="Gene3D" id="3.40.50.720">
    <property type="entry name" value="NAD(P)-binding Rossmann-like Domain"/>
    <property type="match status" value="1"/>
</dbReference>
<dbReference type="PANTHER" id="PTHR43544">
    <property type="entry name" value="SHORT-CHAIN DEHYDROGENASE/REDUCTASE"/>
    <property type="match status" value="1"/>
</dbReference>
<organism evidence="1 2">
    <name type="scientific">Chryseobacterium pyrolae</name>
    <dbReference type="NCBI Taxonomy" id="2987481"/>
    <lineage>
        <taxon>Bacteria</taxon>
        <taxon>Pseudomonadati</taxon>
        <taxon>Bacteroidota</taxon>
        <taxon>Flavobacteriia</taxon>
        <taxon>Flavobacteriales</taxon>
        <taxon>Weeksellaceae</taxon>
        <taxon>Chryseobacterium group</taxon>
        <taxon>Chryseobacterium</taxon>
    </lineage>
</organism>
<dbReference type="Pfam" id="PF00106">
    <property type="entry name" value="adh_short"/>
    <property type="match status" value="1"/>
</dbReference>
<protein>
    <submittedName>
        <fullName evidence="1">SDR family oxidoreductase</fullName>
    </submittedName>
</protein>
<dbReference type="EMBL" id="JANZQH010000002">
    <property type="protein sequence ID" value="MCT2407150.1"/>
    <property type="molecule type" value="Genomic_DNA"/>
</dbReference>
<name>A0ABT2IEU3_9FLAO</name>
<dbReference type="InterPro" id="IPR036291">
    <property type="entry name" value="NAD(P)-bd_dom_sf"/>
</dbReference>
<dbReference type="InterPro" id="IPR051468">
    <property type="entry name" value="Fungal_SecMetab_SDRs"/>
</dbReference>
<gene>
    <name evidence="1" type="ORF">NZD88_06310</name>
</gene>
<proteinExistence type="predicted"/>
<comment type="caution">
    <text evidence="1">The sequence shown here is derived from an EMBL/GenBank/DDBJ whole genome shotgun (WGS) entry which is preliminary data.</text>
</comment>
<dbReference type="InterPro" id="IPR002347">
    <property type="entry name" value="SDR_fam"/>
</dbReference>
<dbReference type="PRINTS" id="PR00081">
    <property type="entry name" value="GDHRDH"/>
</dbReference>
<sequence length="461" mass="53123">MQTYTEAMDFSDQKFSQNEWETCLKVLNALKDAPFINPDNKTFSGLITKIHKNAKKQIRHENYSMMKSHDLAVSSDAVLMQKALSGASAFYDEERDETKLTPLQIPKNCYCCNQSYQYAHSFYTRLCPKCAAQNYEKRFETADLKGRNVILTGGRVKVGFAAALKLLRNGANLVLTTRFPALALELMQQEADYEDWKEKLWVYGLDLRNLKAIQDFIDFYKTRFDTLDILINNAAQTIKYPDEYYLPIIKHEKEKWVEFKNIQNLFPNQTEISSEIAKLEYAQNEETPVALTRFGQPVDNREKTSWNSTLEEVSMYELVEVNLINHIAPYFLIKELKPLMKNSAFQEKFIINVTSSEGIFSYDNKTVFHPHTNMTKAALNMMTLTSAREFENDQIYMSAVDVGWISTGAKESLRKKQFEQGYIPPLDSVDGAARILHPIAEGIKGNYYSGVLLKNYKINTW</sequence>
<dbReference type="Proteomes" id="UP001142057">
    <property type="component" value="Unassembled WGS sequence"/>
</dbReference>
<accession>A0ABT2IEU3</accession>
<dbReference type="PANTHER" id="PTHR43544:SF2">
    <property type="entry name" value="OXIDOREDUCTASE"/>
    <property type="match status" value="1"/>
</dbReference>